<reference evidence="1 2" key="1">
    <citation type="submission" date="2023-01" db="EMBL/GenBank/DDBJ databases">
        <title>Analysis of 21 Apiospora genomes using comparative genomics revels a genus with tremendous synthesis potential of carbohydrate active enzymes and secondary metabolites.</title>
        <authorList>
            <person name="Sorensen T."/>
        </authorList>
    </citation>
    <scope>NUCLEOTIDE SEQUENCE [LARGE SCALE GENOMIC DNA]</scope>
    <source>
        <strain evidence="1 2">CBS 114990</strain>
    </source>
</reference>
<name>A0ABR1VHT6_9PEZI</name>
<dbReference type="Proteomes" id="UP001433268">
    <property type="component" value="Unassembled WGS sequence"/>
</dbReference>
<evidence type="ECO:0000313" key="2">
    <source>
        <dbReference type="Proteomes" id="UP001433268"/>
    </source>
</evidence>
<gene>
    <name evidence="1" type="ORF">PG997_010982</name>
</gene>
<comment type="caution">
    <text evidence="1">The sequence shown here is derived from an EMBL/GenBank/DDBJ whole genome shotgun (WGS) entry which is preliminary data.</text>
</comment>
<dbReference type="GeneID" id="92048357"/>
<proteinExistence type="predicted"/>
<accession>A0ABR1VHT6</accession>
<keyword evidence="2" id="KW-1185">Reference proteome</keyword>
<dbReference type="RefSeq" id="XP_066664587.1">
    <property type="nucleotide sequence ID" value="XM_066815297.1"/>
</dbReference>
<evidence type="ECO:0000313" key="1">
    <source>
        <dbReference type="EMBL" id="KAK8070779.1"/>
    </source>
</evidence>
<organism evidence="1 2">
    <name type="scientific">Apiospora hydei</name>
    <dbReference type="NCBI Taxonomy" id="1337664"/>
    <lineage>
        <taxon>Eukaryota</taxon>
        <taxon>Fungi</taxon>
        <taxon>Dikarya</taxon>
        <taxon>Ascomycota</taxon>
        <taxon>Pezizomycotina</taxon>
        <taxon>Sordariomycetes</taxon>
        <taxon>Xylariomycetidae</taxon>
        <taxon>Amphisphaeriales</taxon>
        <taxon>Apiosporaceae</taxon>
        <taxon>Apiospora</taxon>
    </lineage>
</organism>
<dbReference type="EMBL" id="JAQQWN010000008">
    <property type="protein sequence ID" value="KAK8070779.1"/>
    <property type="molecule type" value="Genomic_DNA"/>
</dbReference>
<protein>
    <submittedName>
        <fullName evidence="1">Uncharacterized protein</fullName>
    </submittedName>
</protein>
<sequence length="135" mass="14198">MQSFDLNQPAPPLLALATIVAPAPVPANHAARQLVVPNITVPVPAIDVVGVERFVDNLQQSLLETIPTNTTGAAGQVAINDATFALGDLRVPKNSGLLRNAVLEAVNDEVREGEVQVVQIMATITIPVVAQNHSE</sequence>